<dbReference type="Pfam" id="PF06182">
    <property type="entry name" value="ABC2_membrane_6"/>
    <property type="match status" value="1"/>
</dbReference>
<evidence type="ECO:0008006" key="4">
    <source>
        <dbReference type="Google" id="ProtNLM"/>
    </source>
</evidence>
<evidence type="ECO:0000256" key="1">
    <source>
        <dbReference type="SAM" id="Phobius"/>
    </source>
</evidence>
<keyword evidence="1" id="KW-0812">Transmembrane</keyword>
<feature type="transmembrane region" description="Helical" evidence="1">
    <location>
        <begin position="128"/>
        <end position="147"/>
    </location>
</feature>
<protein>
    <recommendedName>
        <fullName evidence="4">ABC transporter permease</fullName>
    </recommendedName>
</protein>
<accession>A0A6I0F1I4</accession>
<reference evidence="2 3" key="1">
    <citation type="submission" date="2019-10" db="EMBL/GenBank/DDBJ databases">
        <title>Alkaliphilus serpentinus sp. nov. and Alkaliphilus pronyensis sp. nov., two novel anaerobic alkaliphilic species isolated from the serpentinized-hosted hydrothermal field of the Prony Bay (New Caledonia).</title>
        <authorList>
            <person name="Postec A."/>
        </authorList>
    </citation>
    <scope>NUCLEOTIDE SEQUENCE [LARGE SCALE GENOMIC DNA]</scope>
    <source>
        <strain evidence="2 3">LacV</strain>
    </source>
</reference>
<evidence type="ECO:0000313" key="3">
    <source>
        <dbReference type="Proteomes" id="UP000432715"/>
    </source>
</evidence>
<feature type="transmembrane region" description="Helical" evidence="1">
    <location>
        <begin position="187"/>
        <end position="208"/>
    </location>
</feature>
<feature type="transmembrane region" description="Helical" evidence="1">
    <location>
        <begin position="159"/>
        <end position="181"/>
    </location>
</feature>
<gene>
    <name evidence="2" type="ORF">F8154_08140</name>
</gene>
<name>A0A6I0F1I4_9FIRM</name>
<dbReference type="InterPro" id="IPR010390">
    <property type="entry name" value="ABC-2_transporter-like"/>
</dbReference>
<dbReference type="PANTHER" id="PTHR36832">
    <property type="entry name" value="SLR1174 PROTEIN-RELATED"/>
    <property type="match status" value="1"/>
</dbReference>
<keyword evidence="1" id="KW-1133">Transmembrane helix</keyword>
<dbReference type="EMBL" id="WBZC01000025">
    <property type="protein sequence ID" value="KAB3534822.1"/>
    <property type="molecule type" value="Genomic_DNA"/>
</dbReference>
<dbReference type="PANTHER" id="PTHR36832:SF1">
    <property type="entry name" value="SLR1174 PROTEIN"/>
    <property type="match status" value="1"/>
</dbReference>
<feature type="transmembrane region" description="Helical" evidence="1">
    <location>
        <begin position="245"/>
        <end position="267"/>
    </location>
</feature>
<evidence type="ECO:0000313" key="2">
    <source>
        <dbReference type="EMBL" id="KAB3534822.1"/>
    </source>
</evidence>
<keyword evidence="1" id="KW-0472">Membrane</keyword>
<dbReference type="AlphaFoldDB" id="A0A6I0F1I4"/>
<sequence length="279" mass="32856">MKQMVDDKRNIRDNFFKYLSVLRIASVIKKAYILDFIGKLIYLPINLSILYLVWYRIFQYMGIERLNDYSLLELYRYYYVVRIVGYSTSFYKQISYKIWNDITYGEISKFLCRPISYLKYQFFYGLGYIRYNLLISVPLFLIGTLLFRNQQLSISSIIFFLASLSLSIITTFFFNTLIGLITFWTEAIFGVKDLILHVGMIFSGALIPLEFLPRYIALIGWLLPFNSMVYIPVSIGLGNLSEITVFKYLLIQLVWIIILASMTTQIWSWGQRRYEAQGG</sequence>
<feature type="transmembrane region" description="Helical" evidence="1">
    <location>
        <begin position="40"/>
        <end position="58"/>
    </location>
</feature>
<proteinExistence type="predicted"/>
<dbReference type="Proteomes" id="UP000432715">
    <property type="component" value="Unassembled WGS sequence"/>
</dbReference>
<organism evidence="2 3">
    <name type="scientific">Alkaliphilus pronyensis</name>
    <dbReference type="NCBI Taxonomy" id="1482732"/>
    <lineage>
        <taxon>Bacteria</taxon>
        <taxon>Bacillati</taxon>
        <taxon>Bacillota</taxon>
        <taxon>Clostridia</taxon>
        <taxon>Peptostreptococcales</taxon>
        <taxon>Natronincolaceae</taxon>
        <taxon>Alkaliphilus</taxon>
    </lineage>
</organism>
<feature type="transmembrane region" description="Helical" evidence="1">
    <location>
        <begin position="215"/>
        <end position="233"/>
    </location>
</feature>
<keyword evidence="3" id="KW-1185">Reference proteome</keyword>
<dbReference type="OrthoDB" id="8582979at2"/>
<comment type="caution">
    <text evidence="2">The sequence shown here is derived from an EMBL/GenBank/DDBJ whole genome shotgun (WGS) entry which is preliminary data.</text>
</comment>